<proteinExistence type="predicted"/>
<sequence>MQFPDELLIRINHTTLCFVIKKNSIITRLNCFTDEDDSYSKQASRTELSGSTLRLKYQNIHPSLKNAFYQLPVENDVIPENASKKINRKSEGNYSIFNTNKKKKSMHVSWSFKEKTQSITHVLKTSKNTPFGLLTTPMKDINV</sequence>
<comment type="caution">
    <text evidence="1">The sequence shown here is derived from an EMBL/GenBank/DDBJ whole genome shotgun (WGS) entry which is preliminary data.</text>
</comment>
<evidence type="ECO:0000313" key="2">
    <source>
        <dbReference type="Proteomes" id="UP001311915"/>
    </source>
</evidence>
<reference evidence="1 2" key="1">
    <citation type="submission" date="2023-10" db="EMBL/GenBank/DDBJ databases">
        <title>Genome-Wide Identification Analysis in wild type Solanum Pinnatisectum Reveals Some Genes Defensing Phytophthora Infestans.</title>
        <authorList>
            <person name="Sun C."/>
        </authorList>
    </citation>
    <scope>NUCLEOTIDE SEQUENCE [LARGE SCALE GENOMIC DNA]</scope>
    <source>
        <strain evidence="1">LQN</strain>
        <tissue evidence="1">Leaf</tissue>
    </source>
</reference>
<dbReference type="AlphaFoldDB" id="A0AAV9K8N6"/>
<dbReference type="EMBL" id="JAWPEI010000012">
    <property type="protein sequence ID" value="KAK4708949.1"/>
    <property type="molecule type" value="Genomic_DNA"/>
</dbReference>
<name>A0AAV9K8N6_9SOLN</name>
<protein>
    <submittedName>
        <fullName evidence="1">Uncharacterized protein</fullName>
    </submittedName>
</protein>
<accession>A0AAV9K8N6</accession>
<dbReference type="Proteomes" id="UP001311915">
    <property type="component" value="Unassembled WGS sequence"/>
</dbReference>
<gene>
    <name evidence="1" type="ORF">R3W88_029874</name>
</gene>
<organism evidence="1 2">
    <name type="scientific">Solanum pinnatisectum</name>
    <name type="common">tansyleaf nightshade</name>
    <dbReference type="NCBI Taxonomy" id="50273"/>
    <lineage>
        <taxon>Eukaryota</taxon>
        <taxon>Viridiplantae</taxon>
        <taxon>Streptophyta</taxon>
        <taxon>Embryophyta</taxon>
        <taxon>Tracheophyta</taxon>
        <taxon>Spermatophyta</taxon>
        <taxon>Magnoliopsida</taxon>
        <taxon>eudicotyledons</taxon>
        <taxon>Gunneridae</taxon>
        <taxon>Pentapetalae</taxon>
        <taxon>asterids</taxon>
        <taxon>lamiids</taxon>
        <taxon>Solanales</taxon>
        <taxon>Solanaceae</taxon>
        <taxon>Solanoideae</taxon>
        <taxon>Solaneae</taxon>
        <taxon>Solanum</taxon>
    </lineage>
</organism>
<evidence type="ECO:0000313" key="1">
    <source>
        <dbReference type="EMBL" id="KAK4708949.1"/>
    </source>
</evidence>
<keyword evidence="2" id="KW-1185">Reference proteome</keyword>